<dbReference type="PROSITE" id="PS00041">
    <property type="entry name" value="HTH_ARAC_FAMILY_1"/>
    <property type="match status" value="1"/>
</dbReference>
<organism evidence="1 2">
    <name type="scientific">Photobacterium kishitanii</name>
    <dbReference type="NCBI Taxonomy" id="318456"/>
    <lineage>
        <taxon>Bacteria</taxon>
        <taxon>Pseudomonadati</taxon>
        <taxon>Pseudomonadota</taxon>
        <taxon>Gammaproteobacteria</taxon>
        <taxon>Vibrionales</taxon>
        <taxon>Vibrionaceae</taxon>
        <taxon>Photobacterium</taxon>
    </lineage>
</organism>
<dbReference type="PROSITE" id="PS01124">
    <property type="entry name" value="HTH_ARAC_FAMILY_2"/>
    <property type="match status" value="1"/>
</dbReference>
<dbReference type="GeneID" id="29943970"/>
<reference evidence="1 2" key="1">
    <citation type="submission" date="2018-01" db="EMBL/GenBank/DDBJ databases">
        <title>Whole genome sequencing of Histamine producing bacteria.</title>
        <authorList>
            <person name="Butler K."/>
        </authorList>
    </citation>
    <scope>NUCLEOTIDE SEQUENCE [LARGE SCALE GENOMIC DNA]</scope>
    <source>
        <strain evidence="1 2">FS-7.2</strain>
    </source>
</reference>
<gene>
    <name evidence="1" type="ORF">C9J27_01760</name>
</gene>
<dbReference type="Pfam" id="PF12833">
    <property type="entry name" value="HTH_18"/>
    <property type="match status" value="1"/>
</dbReference>
<dbReference type="AlphaFoldDB" id="A0A0B7J940"/>
<dbReference type="SUPFAM" id="SSF46689">
    <property type="entry name" value="Homeodomain-like"/>
    <property type="match status" value="1"/>
</dbReference>
<proteinExistence type="predicted"/>
<dbReference type="InterPro" id="IPR020449">
    <property type="entry name" value="Tscrpt_reg_AraC-type_HTH"/>
</dbReference>
<comment type="caution">
    <text evidence="1">The sequence shown here is derived from an EMBL/GenBank/DDBJ whole genome shotgun (WGS) entry which is preliminary data.</text>
</comment>
<dbReference type="GO" id="GO:0005829">
    <property type="term" value="C:cytosol"/>
    <property type="evidence" value="ECO:0007669"/>
    <property type="project" value="TreeGrafter"/>
</dbReference>
<evidence type="ECO:0000313" key="2">
    <source>
        <dbReference type="Proteomes" id="UP000241426"/>
    </source>
</evidence>
<dbReference type="Gene3D" id="1.10.10.60">
    <property type="entry name" value="Homeodomain-like"/>
    <property type="match status" value="1"/>
</dbReference>
<dbReference type="GO" id="GO:0000976">
    <property type="term" value="F:transcription cis-regulatory region binding"/>
    <property type="evidence" value="ECO:0007669"/>
    <property type="project" value="TreeGrafter"/>
</dbReference>
<accession>A0A0B7J940</accession>
<sequence>MKYKRILSQSHVVLKEFYVDHHLIVKLSNVEGNIHINGHTIDIKNNSILAIPKFSHISCSINQLNSQENIELQILMIDEDAITEAFKYISALKQPMLATSNCSPVYLIDSSEIVEQNFALFNQLLPSISGSTMEQTLLSQCLVFILIALNNTGIDVFNVYRFNYDEPKERTIARLITQDPQRKWSVDDMAKALFTTQSTLRRHLAKEGVSFSQLLLDVRMGLALNFLTFSNYSISQIGNRSGFGSAAYFCDAFKRKYNVTPSQFRISSRKENDMDTDGCFTRKEHAEHLPEMCH</sequence>
<dbReference type="InterPro" id="IPR018060">
    <property type="entry name" value="HTH_AraC"/>
</dbReference>
<protein>
    <submittedName>
        <fullName evidence="1">AraC family transcriptional regulator</fullName>
    </submittedName>
</protein>
<dbReference type="InterPro" id="IPR009057">
    <property type="entry name" value="Homeodomain-like_sf"/>
</dbReference>
<accession>A0A2T3KNZ9</accession>
<dbReference type="RefSeq" id="WP_036795260.1">
    <property type="nucleotide sequence ID" value="NZ_JAUZMX010000001.1"/>
</dbReference>
<dbReference type="SMART" id="SM00342">
    <property type="entry name" value="HTH_ARAC"/>
    <property type="match status" value="1"/>
</dbReference>
<dbReference type="PANTHER" id="PTHR47894">
    <property type="entry name" value="HTH-TYPE TRANSCRIPTIONAL REGULATOR GADX"/>
    <property type="match status" value="1"/>
</dbReference>
<dbReference type="InterPro" id="IPR018062">
    <property type="entry name" value="HTH_AraC-typ_CS"/>
</dbReference>
<dbReference type="Proteomes" id="UP000241426">
    <property type="component" value="Unassembled WGS sequence"/>
</dbReference>
<dbReference type="GO" id="GO:0003700">
    <property type="term" value="F:DNA-binding transcription factor activity"/>
    <property type="evidence" value="ECO:0007669"/>
    <property type="project" value="InterPro"/>
</dbReference>
<dbReference type="PANTHER" id="PTHR47894:SF4">
    <property type="entry name" value="HTH-TYPE TRANSCRIPTIONAL REGULATOR GADX"/>
    <property type="match status" value="1"/>
</dbReference>
<dbReference type="PRINTS" id="PR00032">
    <property type="entry name" value="HTHARAC"/>
</dbReference>
<dbReference type="EMBL" id="PYNF01000001">
    <property type="protein sequence ID" value="PSV01813.1"/>
    <property type="molecule type" value="Genomic_DNA"/>
</dbReference>
<name>A0A0B7J940_9GAMM</name>
<dbReference type="eggNOG" id="COG2207">
    <property type="taxonomic scope" value="Bacteria"/>
</dbReference>
<evidence type="ECO:0000313" key="1">
    <source>
        <dbReference type="EMBL" id="PSV01813.1"/>
    </source>
</evidence>